<dbReference type="Proteomes" id="UP001174909">
    <property type="component" value="Unassembled WGS sequence"/>
</dbReference>
<organism evidence="1 2">
    <name type="scientific">Geodia barretti</name>
    <name type="common">Barrett's horny sponge</name>
    <dbReference type="NCBI Taxonomy" id="519541"/>
    <lineage>
        <taxon>Eukaryota</taxon>
        <taxon>Metazoa</taxon>
        <taxon>Porifera</taxon>
        <taxon>Demospongiae</taxon>
        <taxon>Heteroscleromorpha</taxon>
        <taxon>Tetractinellida</taxon>
        <taxon>Astrophorina</taxon>
        <taxon>Geodiidae</taxon>
        <taxon>Geodia</taxon>
    </lineage>
</organism>
<dbReference type="PROSITE" id="PS00092">
    <property type="entry name" value="N6_MTASE"/>
    <property type="match status" value="1"/>
</dbReference>
<protein>
    <submittedName>
        <fullName evidence="1">rRNA N6-adenosine-methyltransferase METTL5</fullName>
    </submittedName>
</protein>
<dbReference type="GO" id="GO:0008168">
    <property type="term" value="F:methyltransferase activity"/>
    <property type="evidence" value="ECO:0007669"/>
    <property type="project" value="InterPro"/>
</dbReference>
<accession>A0AA35SCE0</accession>
<keyword evidence="2" id="KW-1185">Reference proteome</keyword>
<dbReference type="SUPFAM" id="SSF53335">
    <property type="entry name" value="S-adenosyl-L-methionine-dependent methyltransferases"/>
    <property type="match status" value="1"/>
</dbReference>
<sequence>MRRRMRRSLTGRWWEVGGQLMPTPLMTWGLTSAQPQPLTSHAPSSLTDLELELYYIVKYFIPSYYTNLQQEILLCPKYLPLRAPSTYTFGLRMRAHFRLRLTRKPRMARKRLKPSKLEMELEDLAVPERKASLEQYSTPPHIAAHLLWEISQHCGSIRDEFVLDLGCGNGILGLGCLLLGAKFVVGVDIDHSMIESARKNAAGLGFTEGNIYFVNQDVREFDVGTSDIPGLVGCQVDAVVMNPPFGTMKDSTGIDAVFVCKALESAKIVYSMHKSSTREFWKKKAVELGVQVNVLTEVKFNIEQTFRFHKYKSVDIQVDLIQFRKL</sequence>
<dbReference type="Pfam" id="PF06325">
    <property type="entry name" value="PrmA"/>
    <property type="match status" value="1"/>
</dbReference>
<gene>
    <name evidence="1" type="ORF">GBAR_LOCUS15243</name>
</gene>
<dbReference type="EMBL" id="CASHTH010002220">
    <property type="protein sequence ID" value="CAI8026542.1"/>
    <property type="molecule type" value="Genomic_DNA"/>
</dbReference>
<dbReference type="CDD" id="cd02440">
    <property type="entry name" value="AdoMet_MTases"/>
    <property type="match status" value="1"/>
</dbReference>
<name>A0AA35SCE0_GEOBA</name>
<dbReference type="AlphaFoldDB" id="A0AA35SCE0"/>
<dbReference type="InterPro" id="IPR029063">
    <property type="entry name" value="SAM-dependent_MTases_sf"/>
</dbReference>
<comment type="caution">
    <text evidence="1">The sequence shown here is derived from an EMBL/GenBank/DDBJ whole genome shotgun (WGS) entry which is preliminary data.</text>
</comment>
<dbReference type="Gene3D" id="3.40.50.150">
    <property type="entry name" value="Vaccinia Virus protein VP39"/>
    <property type="match status" value="1"/>
</dbReference>
<reference evidence="1" key="1">
    <citation type="submission" date="2023-03" db="EMBL/GenBank/DDBJ databases">
        <authorList>
            <person name="Steffen K."/>
            <person name="Cardenas P."/>
        </authorList>
    </citation>
    <scope>NUCLEOTIDE SEQUENCE</scope>
</reference>
<dbReference type="PANTHER" id="PTHR23290:SF0">
    <property type="entry name" value="RRNA N6-ADENOSINE-METHYLTRANSFERASE METTL5"/>
    <property type="match status" value="1"/>
</dbReference>
<dbReference type="PANTHER" id="PTHR23290">
    <property type="entry name" value="RRNA N6-ADENOSINE-METHYLTRANSFERASE METTL5"/>
    <property type="match status" value="1"/>
</dbReference>
<dbReference type="InterPro" id="IPR002052">
    <property type="entry name" value="DNA_methylase_N6_adenine_CS"/>
</dbReference>
<dbReference type="GO" id="GO:0003676">
    <property type="term" value="F:nucleic acid binding"/>
    <property type="evidence" value="ECO:0007669"/>
    <property type="project" value="InterPro"/>
</dbReference>
<evidence type="ECO:0000313" key="1">
    <source>
        <dbReference type="EMBL" id="CAI8026542.1"/>
    </source>
</evidence>
<dbReference type="GO" id="GO:0032259">
    <property type="term" value="P:methylation"/>
    <property type="evidence" value="ECO:0007669"/>
    <property type="project" value="InterPro"/>
</dbReference>
<proteinExistence type="predicted"/>
<evidence type="ECO:0000313" key="2">
    <source>
        <dbReference type="Proteomes" id="UP001174909"/>
    </source>
</evidence>
<dbReference type="InterPro" id="IPR051720">
    <property type="entry name" value="rRNA_MeTrfase/Polyamine_Synth"/>
</dbReference>